<feature type="transmembrane region" description="Helical" evidence="1">
    <location>
        <begin position="7"/>
        <end position="25"/>
    </location>
</feature>
<dbReference type="AlphaFoldDB" id="A0A0R1Q119"/>
<name>A0A0R1Q119_9LACO</name>
<dbReference type="InterPro" id="IPR036514">
    <property type="entry name" value="SGNH_hydro_sf"/>
</dbReference>
<evidence type="ECO:0000313" key="3">
    <source>
        <dbReference type="Proteomes" id="UP000051155"/>
    </source>
</evidence>
<proteinExistence type="predicted"/>
<keyword evidence="1" id="KW-0812">Transmembrane</keyword>
<gene>
    <name evidence="2" type="ORF">FD20_GL001606</name>
</gene>
<dbReference type="PATRIC" id="fig|1423812.3.peg.1714"/>
<dbReference type="STRING" id="1423812.FD20_GL001606"/>
<dbReference type="SUPFAM" id="SSF52266">
    <property type="entry name" value="SGNH hydrolase"/>
    <property type="match status" value="1"/>
</dbReference>
<dbReference type="Proteomes" id="UP000051155">
    <property type="component" value="Unassembled WGS sequence"/>
</dbReference>
<keyword evidence="1" id="KW-0472">Membrane</keyword>
<reference evidence="2 3" key="1">
    <citation type="journal article" date="2015" name="Genome Announc.">
        <title>Expanding the biotechnology potential of lactobacilli through comparative genomics of 213 strains and associated genera.</title>
        <authorList>
            <person name="Sun Z."/>
            <person name="Harris H.M."/>
            <person name="McCann A."/>
            <person name="Guo C."/>
            <person name="Argimon S."/>
            <person name="Zhang W."/>
            <person name="Yang X."/>
            <person name="Jeffery I.B."/>
            <person name="Cooney J.C."/>
            <person name="Kagawa T.F."/>
            <person name="Liu W."/>
            <person name="Song Y."/>
            <person name="Salvetti E."/>
            <person name="Wrobel A."/>
            <person name="Rasinkangas P."/>
            <person name="Parkhill J."/>
            <person name="Rea M.C."/>
            <person name="O'Sullivan O."/>
            <person name="Ritari J."/>
            <person name="Douillard F.P."/>
            <person name="Paul Ross R."/>
            <person name="Yang R."/>
            <person name="Briner A.E."/>
            <person name="Felis G.E."/>
            <person name="de Vos W.M."/>
            <person name="Barrangou R."/>
            <person name="Klaenhammer T.R."/>
            <person name="Caufield P.W."/>
            <person name="Cui Y."/>
            <person name="Zhang H."/>
            <person name="O'Toole P.W."/>
        </authorList>
    </citation>
    <scope>NUCLEOTIDE SEQUENCE [LARGE SCALE GENOMIC DNA]</scope>
    <source>
        <strain evidence="2 3">DSM 19971</strain>
    </source>
</reference>
<dbReference type="InterPro" id="IPR051532">
    <property type="entry name" value="Ester_Hydrolysis_Enzymes"/>
</dbReference>
<organism evidence="2 3">
    <name type="scientific">Liquorilactobacillus uvarum DSM 19971</name>
    <dbReference type="NCBI Taxonomy" id="1423812"/>
    <lineage>
        <taxon>Bacteria</taxon>
        <taxon>Bacillati</taxon>
        <taxon>Bacillota</taxon>
        <taxon>Bacilli</taxon>
        <taxon>Lactobacillales</taxon>
        <taxon>Lactobacillaceae</taxon>
        <taxon>Liquorilactobacillus</taxon>
    </lineage>
</organism>
<keyword evidence="3" id="KW-1185">Reference proteome</keyword>
<dbReference type="RefSeq" id="WP_057736075.1">
    <property type="nucleotide sequence ID" value="NZ_AZEG01000004.1"/>
</dbReference>
<accession>A0A0R1Q119</accession>
<evidence type="ECO:0000256" key="1">
    <source>
        <dbReference type="SAM" id="Phobius"/>
    </source>
</evidence>
<dbReference type="GO" id="GO:0004622">
    <property type="term" value="F:phosphatidylcholine lysophospholipase activity"/>
    <property type="evidence" value="ECO:0007669"/>
    <property type="project" value="TreeGrafter"/>
</dbReference>
<dbReference type="PANTHER" id="PTHR30383">
    <property type="entry name" value="THIOESTERASE 1/PROTEASE 1/LYSOPHOSPHOLIPASE L1"/>
    <property type="match status" value="1"/>
</dbReference>
<comment type="caution">
    <text evidence="2">The sequence shown here is derived from an EMBL/GenBank/DDBJ whole genome shotgun (WGS) entry which is preliminary data.</text>
</comment>
<dbReference type="Pfam" id="PF00657">
    <property type="entry name" value="Lipase_GDSL"/>
    <property type="match status" value="1"/>
</dbReference>
<dbReference type="InterPro" id="IPR001087">
    <property type="entry name" value="GDSL"/>
</dbReference>
<dbReference type="PANTHER" id="PTHR30383:SF27">
    <property type="entry name" value="SPORE GERMINATION LIPASE LIPC"/>
    <property type="match status" value="1"/>
</dbReference>
<dbReference type="Gene3D" id="3.40.50.1110">
    <property type="entry name" value="SGNH hydrolase"/>
    <property type="match status" value="1"/>
</dbReference>
<evidence type="ECO:0000313" key="2">
    <source>
        <dbReference type="EMBL" id="KRL38406.1"/>
    </source>
</evidence>
<dbReference type="EMBL" id="AZEG01000004">
    <property type="protein sequence ID" value="KRL38406.1"/>
    <property type="molecule type" value="Genomic_DNA"/>
</dbReference>
<sequence>MLFFKKLLTLVAVFAGLTGLFYIGLDKLANKKLPVSNNETSKKIKNEKKQKKPKVNLVALGDSLTQGVGDTTQNGGYVYLIKQVLEKRLDATVVTKNYGKAGDRSDQIMERLQQQKKQQAALKKANVITMTVGGNDLMQTLQKNFNSLSSTQLASVMPTAQKSYSQKLDELLQTVRSYNSHAPIFLYTVYNPFYVYFPALTQLQKYTAQWNLVAQQKTVKNKNVYVVNIEKRLSEGQYYEHSSNLKETTVTDYNNFSGQKLSKILNNQKEKNNYLSPADHFHPNVKGYKYMAAKLYQVMIKHKGTWLKEGG</sequence>
<keyword evidence="1" id="KW-1133">Transmembrane helix</keyword>
<protein>
    <submittedName>
        <fullName evidence="2">Lipase acylhydrolase</fullName>
    </submittedName>
</protein>
<keyword evidence="2" id="KW-0378">Hydrolase</keyword>